<comment type="similarity">
    <text evidence="1">Belongs to the RMI1 family.</text>
</comment>
<dbReference type="GO" id="GO:0000712">
    <property type="term" value="P:resolution of meiotic recombination intermediates"/>
    <property type="evidence" value="ECO:0007669"/>
    <property type="project" value="TreeGrafter"/>
</dbReference>
<accession>A0AAD5QFE0</accession>
<protein>
    <recommendedName>
        <fullName evidence="2">RecQ-mediated genome instability protein 1</fullName>
    </recommendedName>
</protein>
<dbReference type="GO" id="GO:0031422">
    <property type="term" value="C:RecQ family helicase-topoisomerase III complex"/>
    <property type="evidence" value="ECO:0007669"/>
    <property type="project" value="TreeGrafter"/>
</dbReference>
<name>A0AAD5QFE0_PYTIN</name>
<keyword evidence="5" id="KW-1185">Reference proteome</keyword>
<dbReference type="InterPro" id="IPR042470">
    <property type="entry name" value="RMI1_N_C_sf"/>
</dbReference>
<dbReference type="Gene3D" id="2.40.50.770">
    <property type="entry name" value="RecQ-mediated genome instability protein Rmi1, C-terminal domain"/>
    <property type="match status" value="1"/>
</dbReference>
<dbReference type="SMART" id="SM01161">
    <property type="entry name" value="DUF1767"/>
    <property type="match status" value="1"/>
</dbReference>
<evidence type="ECO:0000313" key="5">
    <source>
        <dbReference type="Proteomes" id="UP001209570"/>
    </source>
</evidence>
<dbReference type="AlphaFoldDB" id="A0AAD5QFE0"/>
<dbReference type="Proteomes" id="UP001209570">
    <property type="component" value="Unassembled WGS sequence"/>
</dbReference>
<sequence>MATTGCLSYVGVDPEWERRELQAFTMASGGIRAATAVANYMLGRLLAEDLHVSCRPVLPSDVGTLNGTVLQGACLLQIVDIINIGANFEHRSNDTKGPTRTLKLCLTDGYQLVYGFEFKWLPTLSVATPRGTKVCLQYIDSYDSLIVASLLLQVLVQNVAVRHGLLLLTPETFLVIGTSGNDALDVRKTLLKAAPSEHVAVNGAYAAALKTEQ</sequence>
<dbReference type="GO" id="GO:0000724">
    <property type="term" value="P:double-strand break repair via homologous recombination"/>
    <property type="evidence" value="ECO:0007669"/>
    <property type="project" value="TreeGrafter"/>
</dbReference>
<dbReference type="PANTHER" id="PTHR14790">
    <property type="entry name" value="RECQ-MEDIATED GENOME INSTABILITY PROTEIN 1 RMI1"/>
    <property type="match status" value="1"/>
</dbReference>
<dbReference type="PANTHER" id="PTHR14790:SF15">
    <property type="entry name" value="RECQ-MEDIATED GENOME INSTABILITY PROTEIN 1"/>
    <property type="match status" value="1"/>
</dbReference>
<evidence type="ECO:0000313" key="4">
    <source>
        <dbReference type="EMBL" id="KAJ0409901.1"/>
    </source>
</evidence>
<dbReference type="GO" id="GO:0016604">
    <property type="term" value="C:nuclear body"/>
    <property type="evidence" value="ECO:0007669"/>
    <property type="project" value="TreeGrafter"/>
</dbReference>
<organism evidence="4 5">
    <name type="scientific">Pythium insidiosum</name>
    <name type="common">Pythiosis disease agent</name>
    <dbReference type="NCBI Taxonomy" id="114742"/>
    <lineage>
        <taxon>Eukaryota</taxon>
        <taxon>Sar</taxon>
        <taxon>Stramenopiles</taxon>
        <taxon>Oomycota</taxon>
        <taxon>Peronosporomycetes</taxon>
        <taxon>Pythiales</taxon>
        <taxon>Pythiaceae</taxon>
        <taxon>Pythium</taxon>
    </lineage>
</organism>
<dbReference type="EMBL" id="JAKCXM010000002">
    <property type="protein sequence ID" value="KAJ0409901.1"/>
    <property type="molecule type" value="Genomic_DNA"/>
</dbReference>
<comment type="caution">
    <text evidence="4">The sequence shown here is derived from an EMBL/GenBank/DDBJ whole genome shotgun (WGS) entry which is preliminary data.</text>
</comment>
<gene>
    <name evidence="4" type="ORF">P43SY_005795</name>
</gene>
<feature type="domain" description="RecQ mediated genome instability protein 1 OB-fold" evidence="3">
    <location>
        <begin position="91"/>
        <end position="138"/>
    </location>
</feature>
<proteinExistence type="inferred from homology"/>
<dbReference type="Pfam" id="PF08585">
    <property type="entry name" value="RMI1_N_C"/>
    <property type="match status" value="1"/>
</dbReference>
<evidence type="ECO:0000259" key="3">
    <source>
        <dbReference type="Pfam" id="PF08585"/>
    </source>
</evidence>
<evidence type="ECO:0000256" key="1">
    <source>
        <dbReference type="ARBA" id="ARBA00006395"/>
    </source>
</evidence>
<evidence type="ECO:0000256" key="2">
    <source>
        <dbReference type="ARBA" id="ARBA00018987"/>
    </source>
</evidence>
<reference evidence="4" key="1">
    <citation type="submission" date="2021-12" db="EMBL/GenBank/DDBJ databases">
        <title>Prjna785345.</title>
        <authorList>
            <person name="Rujirawat T."/>
            <person name="Krajaejun T."/>
        </authorList>
    </citation>
    <scope>NUCLEOTIDE SEQUENCE</scope>
    <source>
        <strain evidence="4">Pi057C3</strain>
    </source>
</reference>
<dbReference type="InterPro" id="IPR013894">
    <property type="entry name" value="RMI1_OB"/>
</dbReference>